<dbReference type="PRINTS" id="PR01166">
    <property type="entry name" value="CYCOXIDASEII"/>
</dbReference>
<dbReference type="InterPro" id="IPR011759">
    <property type="entry name" value="Cyt_c_oxidase_su2_TM_dom"/>
</dbReference>
<dbReference type="PROSITE" id="PS50999">
    <property type="entry name" value="COX2_TM"/>
    <property type="match status" value="1"/>
</dbReference>
<dbReference type="GO" id="GO:0042773">
    <property type="term" value="P:ATP synthesis coupled electron transport"/>
    <property type="evidence" value="ECO:0007669"/>
    <property type="project" value="TreeGrafter"/>
</dbReference>
<evidence type="ECO:0000256" key="4">
    <source>
        <dbReference type="ARBA" id="ARBA00012949"/>
    </source>
</evidence>
<dbReference type="GO" id="GO:0005743">
    <property type="term" value="C:mitochondrial inner membrane"/>
    <property type="evidence" value="ECO:0007669"/>
    <property type="project" value="UniProtKB-SubCell"/>
</dbReference>
<evidence type="ECO:0000256" key="13">
    <source>
        <dbReference type="ARBA" id="ARBA00049512"/>
    </source>
</evidence>
<evidence type="ECO:0000256" key="14">
    <source>
        <dbReference type="SAM" id="Phobius"/>
    </source>
</evidence>
<comment type="caution">
    <text evidence="16">The sequence shown here is derived from an EMBL/GenBank/DDBJ whole genome shotgun (WGS) entry which is preliminary data.</text>
</comment>
<evidence type="ECO:0000256" key="10">
    <source>
        <dbReference type="ARBA" id="ARBA00023128"/>
    </source>
</evidence>
<dbReference type="Pfam" id="PF02790">
    <property type="entry name" value="COX2_TM"/>
    <property type="match status" value="1"/>
</dbReference>
<dbReference type="OrthoDB" id="539285at2759"/>
<dbReference type="Proteomes" id="UP000502823">
    <property type="component" value="Unassembled WGS sequence"/>
</dbReference>
<feature type="transmembrane region" description="Helical" evidence="14">
    <location>
        <begin position="30"/>
        <end position="50"/>
    </location>
</feature>
<evidence type="ECO:0000256" key="11">
    <source>
        <dbReference type="ARBA" id="ARBA00023136"/>
    </source>
</evidence>
<keyword evidence="8 14" id="KW-1133">Transmembrane helix</keyword>
<comment type="catalytic activity">
    <reaction evidence="13">
        <text>4 Fe(II)-[cytochrome c] + O2 + 8 H(+)(in) = 4 Fe(III)-[cytochrome c] + 2 H2O + 4 H(+)(out)</text>
        <dbReference type="Rhea" id="RHEA:11436"/>
        <dbReference type="Rhea" id="RHEA-COMP:10350"/>
        <dbReference type="Rhea" id="RHEA-COMP:14399"/>
        <dbReference type="ChEBI" id="CHEBI:15377"/>
        <dbReference type="ChEBI" id="CHEBI:15378"/>
        <dbReference type="ChEBI" id="CHEBI:15379"/>
        <dbReference type="ChEBI" id="CHEBI:29033"/>
        <dbReference type="ChEBI" id="CHEBI:29034"/>
        <dbReference type="EC" id="7.1.1.9"/>
    </reaction>
    <physiologicalReaction direction="left-to-right" evidence="13">
        <dbReference type="Rhea" id="RHEA:11437"/>
    </physiologicalReaction>
</comment>
<evidence type="ECO:0000256" key="5">
    <source>
        <dbReference type="ARBA" id="ARBA00015946"/>
    </source>
</evidence>
<accession>A0A6L2Q920</accession>
<keyword evidence="7" id="KW-0999">Mitochondrion inner membrane</keyword>
<dbReference type="EC" id="7.1.1.9" evidence="4"/>
<keyword evidence="10" id="KW-0496">Mitochondrion</keyword>
<evidence type="ECO:0000313" key="16">
    <source>
        <dbReference type="EMBL" id="GFG40964.1"/>
    </source>
</evidence>
<dbReference type="InterPro" id="IPR045187">
    <property type="entry name" value="CcO_II"/>
</dbReference>
<evidence type="ECO:0000256" key="2">
    <source>
        <dbReference type="ARBA" id="ARBA00004448"/>
    </source>
</evidence>
<dbReference type="PANTHER" id="PTHR22888:SF9">
    <property type="entry name" value="CYTOCHROME C OXIDASE SUBUNIT 2"/>
    <property type="match status" value="1"/>
</dbReference>
<evidence type="ECO:0000259" key="15">
    <source>
        <dbReference type="PROSITE" id="PS50999"/>
    </source>
</evidence>
<keyword evidence="9" id="KW-0186">Copper</keyword>
<comment type="cofactor">
    <cofactor evidence="1">
        <name>Cu cation</name>
        <dbReference type="ChEBI" id="CHEBI:23378"/>
    </cofactor>
</comment>
<evidence type="ECO:0000256" key="1">
    <source>
        <dbReference type="ARBA" id="ARBA00001935"/>
    </source>
</evidence>
<sequence length="66" mass="7540">MSYIIITLIRNKQTRRFIVEGQIIETTRNIAPAIILVFIAIPSLRLLYLIDEVHNPTLTLKGVGHQ</sequence>
<dbReference type="InterPro" id="IPR036257">
    <property type="entry name" value="Cyt_c_oxidase_su2_TM_sf"/>
</dbReference>
<evidence type="ECO:0000256" key="7">
    <source>
        <dbReference type="ARBA" id="ARBA00022792"/>
    </source>
</evidence>
<proteinExistence type="inferred from homology"/>
<dbReference type="Gene3D" id="1.10.287.90">
    <property type="match status" value="1"/>
</dbReference>
<comment type="subcellular location">
    <subcellularLocation>
        <location evidence="2">Mitochondrion inner membrane</location>
        <topology evidence="2">Multi-pass membrane protein</topology>
    </subcellularLocation>
</comment>
<dbReference type="InParanoid" id="A0A6L2Q920"/>
<evidence type="ECO:0000313" key="17">
    <source>
        <dbReference type="Proteomes" id="UP000502823"/>
    </source>
</evidence>
<feature type="domain" description="Cytochrome oxidase subunit II transmembrane region profile" evidence="15">
    <location>
        <begin position="1"/>
        <end position="54"/>
    </location>
</feature>
<evidence type="ECO:0000256" key="9">
    <source>
        <dbReference type="ARBA" id="ARBA00023008"/>
    </source>
</evidence>
<gene>
    <name evidence="16" type="ORF">Cfor_04911</name>
</gene>
<dbReference type="SUPFAM" id="SSF81464">
    <property type="entry name" value="Cytochrome c oxidase subunit II-like, transmembrane region"/>
    <property type="match status" value="1"/>
</dbReference>
<dbReference type="AlphaFoldDB" id="A0A6L2Q920"/>
<keyword evidence="17" id="KW-1185">Reference proteome</keyword>
<name>A0A6L2Q920_COPFO</name>
<reference evidence="17" key="1">
    <citation type="submission" date="2020-01" db="EMBL/GenBank/DDBJ databases">
        <title>Draft genome sequence of the Termite Coptotermes fromosanus.</title>
        <authorList>
            <person name="Itakura S."/>
            <person name="Yosikawa Y."/>
            <person name="Umezawa K."/>
        </authorList>
    </citation>
    <scope>NUCLEOTIDE SEQUENCE [LARGE SCALE GENOMIC DNA]</scope>
</reference>
<keyword evidence="11 14" id="KW-0472">Membrane</keyword>
<evidence type="ECO:0000256" key="3">
    <source>
        <dbReference type="ARBA" id="ARBA00007866"/>
    </source>
</evidence>
<dbReference type="GO" id="GO:0004129">
    <property type="term" value="F:cytochrome-c oxidase activity"/>
    <property type="evidence" value="ECO:0007669"/>
    <property type="project" value="UniProtKB-EC"/>
</dbReference>
<organism evidence="16 17">
    <name type="scientific">Coptotermes formosanus</name>
    <name type="common">Formosan subterranean termite</name>
    <dbReference type="NCBI Taxonomy" id="36987"/>
    <lineage>
        <taxon>Eukaryota</taxon>
        <taxon>Metazoa</taxon>
        <taxon>Ecdysozoa</taxon>
        <taxon>Arthropoda</taxon>
        <taxon>Hexapoda</taxon>
        <taxon>Insecta</taxon>
        <taxon>Pterygota</taxon>
        <taxon>Neoptera</taxon>
        <taxon>Polyneoptera</taxon>
        <taxon>Dictyoptera</taxon>
        <taxon>Blattodea</taxon>
        <taxon>Blattoidea</taxon>
        <taxon>Termitoidae</taxon>
        <taxon>Rhinotermitidae</taxon>
        <taxon>Coptotermes</taxon>
    </lineage>
</organism>
<protein>
    <recommendedName>
        <fullName evidence="5">Cytochrome c oxidase subunit 2</fullName>
        <ecNumber evidence="4">7.1.1.9</ecNumber>
    </recommendedName>
    <alternativeName>
        <fullName evidence="12">Cytochrome c oxidase polypeptide II</fullName>
    </alternativeName>
</protein>
<comment type="similarity">
    <text evidence="3">Belongs to the cytochrome c oxidase subunit 2 family.</text>
</comment>
<keyword evidence="6 14" id="KW-0812">Transmembrane</keyword>
<evidence type="ECO:0000256" key="8">
    <source>
        <dbReference type="ARBA" id="ARBA00022989"/>
    </source>
</evidence>
<evidence type="ECO:0000256" key="12">
    <source>
        <dbReference type="ARBA" id="ARBA00031389"/>
    </source>
</evidence>
<dbReference type="PANTHER" id="PTHR22888">
    <property type="entry name" value="CYTOCHROME C OXIDASE, SUBUNIT II"/>
    <property type="match status" value="1"/>
</dbReference>
<dbReference type="EMBL" id="BLKM01002893">
    <property type="protein sequence ID" value="GFG40964.1"/>
    <property type="molecule type" value="Genomic_DNA"/>
</dbReference>
<evidence type="ECO:0000256" key="6">
    <source>
        <dbReference type="ARBA" id="ARBA00022692"/>
    </source>
</evidence>